<dbReference type="SUPFAM" id="SSF52777">
    <property type="entry name" value="CoA-dependent acyltransferases"/>
    <property type="match status" value="1"/>
</dbReference>
<dbReference type="Proteomes" id="UP000435649">
    <property type="component" value="Unassembled WGS sequence"/>
</dbReference>
<comment type="caution">
    <text evidence="1">The sequence shown here is derived from an EMBL/GenBank/DDBJ whole genome shotgun (WGS) entry which is preliminary data.</text>
</comment>
<keyword evidence="2" id="KW-1185">Reference proteome</keyword>
<dbReference type="RefSeq" id="WP_154420799.1">
    <property type="nucleotide sequence ID" value="NZ_CALXOB010000007.1"/>
</dbReference>
<dbReference type="GO" id="GO:0008811">
    <property type="term" value="F:chloramphenicol O-acetyltransferase activity"/>
    <property type="evidence" value="ECO:0007669"/>
    <property type="project" value="InterPro"/>
</dbReference>
<dbReference type="SMART" id="SM01059">
    <property type="entry name" value="CAT"/>
    <property type="match status" value="1"/>
</dbReference>
<name>A0A844GAT3_9BACT</name>
<proteinExistence type="predicted"/>
<evidence type="ECO:0000313" key="2">
    <source>
        <dbReference type="Proteomes" id="UP000435649"/>
    </source>
</evidence>
<sequence>MNRYREIDKNAWPRRTVFEYYRTFQNQLFNITLEVNAEPAYRMAKRTGRSFFLSMLYPLLRAVNAVPALRQRILDGERVVEFEHTAALTPILGADDTFTMALTEYADRFDAFLRQAEPAVAAAKRGEFDPAVRRRQDYFCASCVPWYGFSSLTQAALRLDQSIVILAWGKMNRSFTIPVALQLNHALADGRHVGLFLEALEKEIGSMAAYEC</sequence>
<dbReference type="Gene3D" id="3.30.559.10">
    <property type="entry name" value="Chloramphenicol acetyltransferase-like domain"/>
    <property type="match status" value="1"/>
</dbReference>
<protein>
    <submittedName>
        <fullName evidence="1">CatA-like O-acetyltransferase</fullName>
    </submittedName>
</protein>
<keyword evidence="1" id="KW-0808">Transferase</keyword>
<dbReference type="InterPro" id="IPR001707">
    <property type="entry name" value="Cmp_AcTrfase"/>
</dbReference>
<dbReference type="AlphaFoldDB" id="A0A844GAT3"/>
<reference evidence="1 2" key="1">
    <citation type="submission" date="2019-08" db="EMBL/GenBank/DDBJ databases">
        <title>In-depth cultivation of the pig gut microbiome towards novel bacterial diversity and tailored functional studies.</title>
        <authorList>
            <person name="Wylensek D."/>
            <person name="Hitch T.C.A."/>
            <person name="Clavel T."/>
        </authorList>
    </citation>
    <scope>NUCLEOTIDE SEQUENCE [LARGE SCALE GENOMIC DNA]</scope>
    <source>
        <strain evidence="1 2">BBE-744-WT-12</strain>
    </source>
</reference>
<evidence type="ECO:0000313" key="1">
    <source>
        <dbReference type="EMBL" id="MST99631.1"/>
    </source>
</evidence>
<dbReference type="InterPro" id="IPR023213">
    <property type="entry name" value="CAT-like_dom_sf"/>
</dbReference>
<dbReference type="Pfam" id="PF00302">
    <property type="entry name" value="CAT"/>
    <property type="match status" value="1"/>
</dbReference>
<gene>
    <name evidence="1" type="ORF">FYJ85_21615</name>
</gene>
<accession>A0A844GAT3</accession>
<dbReference type="PANTHER" id="PTHR38474:SF1">
    <property type="entry name" value="SLR0299 PROTEIN"/>
    <property type="match status" value="1"/>
</dbReference>
<dbReference type="PANTHER" id="PTHR38474">
    <property type="entry name" value="SLR0299 PROTEIN"/>
    <property type="match status" value="1"/>
</dbReference>
<organism evidence="1 2">
    <name type="scientific">Victivallis lenta</name>
    <dbReference type="NCBI Taxonomy" id="2606640"/>
    <lineage>
        <taxon>Bacteria</taxon>
        <taxon>Pseudomonadati</taxon>
        <taxon>Lentisphaerota</taxon>
        <taxon>Lentisphaeria</taxon>
        <taxon>Victivallales</taxon>
        <taxon>Victivallaceae</taxon>
        <taxon>Victivallis</taxon>
    </lineage>
</organism>
<dbReference type="EMBL" id="VUNS01000044">
    <property type="protein sequence ID" value="MST99631.1"/>
    <property type="molecule type" value="Genomic_DNA"/>
</dbReference>